<dbReference type="AlphaFoldDB" id="A0A4S4DSR2"/>
<reference evidence="1 2" key="1">
    <citation type="journal article" date="2018" name="Proc. Natl. Acad. Sci. U.S.A.">
        <title>Draft genome sequence of Camellia sinensis var. sinensis provides insights into the evolution of the tea genome and tea quality.</title>
        <authorList>
            <person name="Wei C."/>
            <person name="Yang H."/>
            <person name="Wang S."/>
            <person name="Zhao J."/>
            <person name="Liu C."/>
            <person name="Gao L."/>
            <person name="Xia E."/>
            <person name="Lu Y."/>
            <person name="Tai Y."/>
            <person name="She G."/>
            <person name="Sun J."/>
            <person name="Cao H."/>
            <person name="Tong W."/>
            <person name="Gao Q."/>
            <person name="Li Y."/>
            <person name="Deng W."/>
            <person name="Jiang X."/>
            <person name="Wang W."/>
            <person name="Chen Q."/>
            <person name="Zhang S."/>
            <person name="Li H."/>
            <person name="Wu J."/>
            <person name="Wang P."/>
            <person name="Li P."/>
            <person name="Shi C."/>
            <person name="Zheng F."/>
            <person name="Jian J."/>
            <person name="Huang B."/>
            <person name="Shan D."/>
            <person name="Shi M."/>
            <person name="Fang C."/>
            <person name="Yue Y."/>
            <person name="Li F."/>
            <person name="Li D."/>
            <person name="Wei S."/>
            <person name="Han B."/>
            <person name="Jiang C."/>
            <person name="Yin Y."/>
            <person name="Xia T."/>
            <person name="Zhang Z."/>
            <person name="Bennetzen J.L."/>
            <person name="Zhao S."/>
            <person name="Wan X."/>
        </authorList>
    </citation>
    <scope>NUCLEOTIDE SEQUENCE [LARGE SCALE GENOMIC DNA]</scope>
    <source>
        <strain evidence="2">cv. Shuchazao</strain>
        <tissue evidence="1">Leaf</tissue>
    </source>
</reference>
<gene>
    <name evidence="1" type="ORF">TEA_026011</name>
</gene>
<evidence type="ECO:0000313" key="2">
    <source>
        <dbReference type="Proteomes" id="UP000306102"/>
    </source>
</evidence>
<dbReference type="Proteomes" id="UP000306102">
    <property type="component" value="Unassembled WGS sequence"/>
</dbReference>
<organism evidence="1 2">
    <name type="scientific">Camellia sinensis var. sinensis</name>
    <name type="common">China tea</name>
    <dbReference type="NCBI Taxonomy" id="542762"/>
    <lineage>
        <taxon>Eukaryota</taxon>
        <taxon>Viridiplantae</taxon>
        <taxon>Streptophyta</taxon>
        <taxon>Embryophyta</taxon>
        <taxon>Tracheophyta</taxon>
        <taxon>Spermatophyta</taxon>
        <taxon>Magnoliopsida</taxon>
        <taxon>eudicotyledons</taxon>
        <taxon>Gunneridae</taxon>
        <taxon>Pentapetalae</taxon>
        <taxon>asterids</taxon>
        <taxon>Ericales</taxon>
        <taxon>Theaceae</taxon>
        <taxon>Camellia</taxon>
    </lineage>
</organism>
<comment type="caution">
    <text evidence="1">The sequence shown here is derived from an EMBL/GenBank/DDBJ whole genome shotgun (WGS) entry which is preliminary data.</text>
</comment>
<evidence type="ECO:0000313" key="1">
    <source>
        <dbReference type="EMBL" id="THG05476.1"/>
    </source>
</evidence>
<keyword evidence="2" id="KW-1185">Reference proteome</keyword>
<dbReference type="EMBL" id="SDRB02010605">
    <property type="protein sequence ID" value="THG05476.1"/>
    <property type="molecule type" value="Genomic_DNA"/>
</dbReference>
<name>A0A4S4DSR2_CAMSN</name>
<proteinExistence type="predicted"/>
<sequence>MIAFLSDVNMVDIPADRCLTRYAFENGHEAHIRHGKIEIDGISVEKSFLCFETKSKAEDVRDNLSNLKGDSFLKPCMIVLHEERHWLAVDRFDYSLERYCYHNQERWDNSRVLLDRKDAKLGDPNPKEEVTR</sequence>
<accession>A0A4S4DSR2</accession>
<protein>
    <submittedName>
        <fullName evidence="1">Uncharacterized protein</fullName>
    </submittedName>
</protein>